<dbReference type="InterPro" id="IPR008523">
    <property type="entry name" value="DUF805"/>
</dbReference>
<feature type="transmembrane region" description="Helical" evidence="1">
    <location>
        <begin position="86"/>
        <end position="109"/>
    </location>
</feature>
<protein>
    <recommendedName>
        <fullName evidence="4">DUF805 domain-containing protein</fullName>
    </recommendedName>
</protein>
<dbReference type="EMBL" id="LYMM01000003">
    <property type="protein sequence ID" value="PNU06243.1"/>
    <property type="molecule type" value="Genomic_DNA"/>
</dbReference>
<proteinExistence type="predicted"/>
<feature type="transmembrane region" description="Helical" evidence="1">
    <location>
        <begin position="54"/>
        <end position="74"/>
    </location>
</feature>
<keyword evidence="1" id="KW-1133">Transmembrane helix</keyword>
<dbReference type="GO" id="GO:0016020">
    <property type="term" value="C:membrane"/>
    <property type="evidence" value="ECO:0007669"/>
    <property type="project" value="InterPro"/>
</dbReference>
<keyword evidence="3" id="KW-1185">Reference proteome</keyword>
<name>A0A2K2G5D0_9SPHN</name>
<reference evidence="2 3" key="1">
    <citation type="submission" date="2016-05" db="EMBL/GenBank/DDBJ databases">
        <title>Complete genome sequence of Novosphingobium guangzhouense SA925(T).</title>
        <authorList>
            <person name="Sha S."/>
        </authorList>
    </citation>
    <scope>NUCLEOTIDE SEQUENCE [LARGE SCALE GENOMIC DNA]</scope>
    <source>
        <strain evidence="2 3">SA925</strain>
    </source>
</reference>
<sequence length="158" mass="17234">MISYVRQAGRTAARTLDFQGTADRREFAAYILLSQIPVAIFSLGSSWADPAPTIRGIMLAVQIAVALPLFALCIRRLHDFGQSGWWSLPLLTLIARTLLMELVGFAAGWSVRSAIETVLSYMDWLLTVPAVLCFLAMALWPARPKIETAGADRSAPAA</sequence>
<comment type="caution">
    <text evidence="2">The sequence shown here is derived from an EMBL/GenBank/DDBJ whole genome shotgun (WGS) entry which is preliminary data.</text>
</comment>
<dbReference type="Proteomes" id="UP000236327">
    <property type="component" value="Unassembled WGS sequence"/>
</dbReference>
<evidence type="ECO:0000313" key="2">
    <source>
        <dbReference type="EMBL" id="PNU06243.1"/>
    </source>
</evidence>
<evidence type="ECO:0000256" key="1">
    <source>
        <dbReference type="SAM" id="Phobius"/>
    </source>
</evidence>
<gene>
    <name evidence="2" type="ORF">A8V01_12910</name>
</gene>
<dbReference type="RefSeq" id="WP_170065824.1">
    <property type="nucleotide sequence ID" value="NZ_LYMM01000003.1"/>
</dbReference>
<organism evidence="2 3">
    <name type="scientific">Novosphingobium guangzhouense</name>
    <dbReference type="NCBI Taxonomy" id="1850347"/>
    <lineage>
        <taxon>Bacteria</taxon>
        <taxon>Pseudomonadati</taxon>
        <taxon>Pseudomonadota</taxon>
        <taxon>Alphaproteobacteria</taxon>
        <taxon>Sphingomonadales</taxon>
        <taxon>Sphingomonadaceae</taxon>
        <taxon>Novosphingobium</taxon>
    </lineage>
</organism>
<keyword evidence="1" id="KW-0472">Membrane</keyword>
<dbReference type="AlphaFoldDB" id="A0A2K2G5D0"/>
<evidence type="ECO:0000313" key="3">
    <source>
        <dbReference type="Proteomes" id="UP000236327"/>
    </source>
</evidence>
<feature type="transmembrane region" description="Helical" evidence="1">
    <location>
        <begin position="121"/>
        <end position="140"/>
    </location>
</feature>
<dbReference type="Pfam" id="PF05656">
    <property type="entry name" value="DUF805"/>
    <property type="match status" value="1"/>
</dbReference>
<evidence type="ECO:0008006" key="4">
    <source>
        <dbReference type="Google" id="ProtNLM"/>
    </source>
</evidence>
<accession>A0A2K2G5D0</accession>
<keyword evidence="1" id="KW-0812">Transmembrane</keyword>
<feature type="transmembrane region" description="Helical" evidence="1">
    <location>
        <begin position="27"/>
        <end position="48"/>
    </location>
</feature>